<feature type="transmembrane region" description="Helical" evidence="2">
    <location>
        <begin position="12"/>
        <end position="28"/>
    </location>
</feature>
<sequence>MTVGVKLTTCRNLVFIGSLTNCLGYVLSSRATNIYVVLFSYGILGGVGGALTLCTSLTMISLYFDKKRGFANSLAVGGGSIGGLVFAPLLTVLFREYGYQGLMVIAAIVLNGCISAVLFRPPEFYKEKNKMAPESRTLMNDENADTTYIEHYKKHNENEKSKYVSDNNFRDFESTHCGNKPISKDNGHILKSPLLMRAQTDTYRERSYSANNADTIARNNCKKVLRDIDRQNNLSLNSRRRTVSENVSNLQIKQREHISPSLTVIACVDYMAASVINLAEDIKEFENVAATSMGEPNDRSKVLTFFKTLKNIFDLSLLKTPVFIAFEISAVLQCPGTILSTLFIAPYAKELNINPERVALLVTIYSAVDLLSRIIIAFISDNRYLRRSSIVAICSMTLGISSHLLRWYTTFEILVAYTVVLGLVGGAYFSLYAVIIVDFMSLDKLQSALGFTALFQGFASACTFFVVGYLRDTTGSYTASYHLLGTMVMCGGVIMFFLPKVQNRVQKRDGLAITVEEDPTT</sequence>
<feature type="transmembrane region" description="Helical" evidence="2">
    <location>
        <begin position="358"/>
        <end position="378"/>
    </location>
</feature>
<dbReference type="EMBL" id="CP111026">
    <property type="protein sequence ID" value="WAR28423.1"/>
    <property type="molecule type" value="Genomic_DNA"/>
</dbReference>
<dbReference type="Gene3D" id="1.20.1250.20">
    <property type="entry name" value="MFS general substrate transporter like domains"/>
    <property type="match status" value="2"/>
</dbReference>
<reference evidence="4" key="1">
    <citation type="submission" date="2022-11" db="EMBL/GenBank/DDBJ databases">
        <title>Centuries of genome instability and evolution in soft-shell clam transmissible cancer (bioRxiv).</title>
        <authorList>
            <person name="Hart S.F.M."/>
            <person name="Yonemitsu M.A."/>
            <person name="Giersch R.M."/>
            <person name="Beal B.F."/>
            <person name="Arriagada G."/>
            <person name="Davis B.W."/>
            <person name="Ostrander E.A."/>
            <person name="Goff S.P."/>
            <person name="Metzger M.J."/>
        </authorList>
    </citation>
    <scope>NUCLEOTIDE SEQUENCE</scope>
    <source>
        <strain evidence="4">MELC-2E11</strain>
        <tissue evidence="4">Siphon/mantle</tissue>
    </source>
</reference>
<evidence type="ECO:0000256" key="2">
    <source>
        <dbReference type="SAM" id="Phobius"/>
    </source>
</evidence>
<gene>
    <name evidence="4" type="ORF">MAR_014127</name>
</gene>
<dbReference type="SUPFAM" id="SSF103473">
    <property type="entry name" value="MFS general substrate transporter"/>
    <property type="match status" value="1"/>
</dbReference>
<protein>
    <submittedName>
        <fullName evidence="4">MOT5-like protein</fullName>
    </submittedName>
</protein>
<dbReference type="PANTHER" id="PTHR11360">
    <property type="entry name" value="MONOCARBOXYLATE TRANSPORTER"/>
    <property type="match status" value="1"/>
</dbReference>
<comment type="subcellular location">
    <subcellularLocation>
        <location evidence="1">Membrane</location>
        <topology evidence="1">Multi-pass membrane protein</topology>
    </subcellularLocation>
</comment>
<keyword evidence="2" id="KW-0472">Membrane</keyword>
<dbReference type="PANTHER" id="PTHR11360:SF306">
    <property type="entry name" value="RE01051P"/>
    <property type="match status" value="1"/>
</dbReference>
<dbReference type="Pfam" id="PF07690">
    <property type="entry name" value="MFS_1"/>
    <property type="match status" value="2"/>
</dbReference>
<feature type="transmembrane region" description="Helical" evidence="2">
    <location>
        <begin position="479"/>
        <end position="498"/>
    </location>
</feature>
<name>A0ABY7G1V3_MYAAR</name>
<dbReference type="InterPro" id="IPR036259">
    <property type="entry name" value="MFS_trans_sf"/>
</dbReference>
<keyword evidence="2" id="KW-1133">Transmembrane helix</keyword>
<keyword evidence="5" id="KW-1185">Reference proteome</keyword>
<dbReference type="InterPro" id="IPR020846">
    <property type="entry name" value="MFS_dom"/>
</dbReference>
<dbReference type="Proteomes" id="UP001164746">
    <property type="component" value="Chromosome 15"/>
</dbReference>
<feature type="transmembrane region" description="Helical" evidence="2">
    <location>
        <begin position="100"/>
        <end position="119"/>
    </location>
</feature>
<evidence type="ECO:0000313" key="5">
    <source>
        <dbReference type="Proteomes" id="UP001164746"/>
    </source>
</evidence>
<dbReference type="InterPro" id="IPR050327">
    <property type="entry name" value="Proton-linked_MCT"/>
</dbReference>
<evidence type="ECO:0000259" key="3">
    <source>
        <dbReference type="PROSITE" id="PS50850"/>
    </source>
</evidence>
<feature type="transmembrane region" description="Helical" evidence="2">
    <location>
        <begin position="34"/>
        <end position="62"/>
    </location>
</feature>
<accession>A0ABY7G1V3</accession>
<keyword evidence="2" id="KW-0812">Transmembrane</keyword>
<proteinExistence type="predicted"/>
<feature type="transmembrane region" description="Helical" evidence="2">
    <location>
        <begin position="448"/>
        <end position="467"/>
    </location>
</feature>
<evidence type="ECO:0000256" key="1">
    <source>
        <dbReference type="ARBA" id="ARBA00004141"/>
    </source>
</evidence>
<feature type="domain" description="Major facilitator superfamily (MFS) profile" evidence="3">
    <location>
        <begin position="300"/>
        <end position="521"/>
    </location>
</feature>
<feature type="transmembrane region" description="Helical" evidence="2">
    <location>
        <begin position="390"/>
        <end position="408"/>
    </location>
</feature>
<feature type="transmembrane region" description="Helical" evidence="2">
    <location>
        <begin position="322"/>
        <end position="346"/>
    </location>
</feature>
<dbReference type="InterPro" id="IPR011701">
    <property type="entry name" value="MFS"/>
</dbReference>
<dbReference type="PROSITE" id="PS50850">
    <property type="entry name" value="MFS"/>
    <property type="match status" value="1"/>
</dbReference>
<organism evidence="4 5">
    <name type="scientific">Mya arenaria</name>
    <name type="common">Soft-shell clam</name>
    <dbReference type="NCBI Taxonomy" id="6604"/>
    <lineage>
        <taxon>Eukaryota</taxon>
        <taxon>Metazoa</taxon>
        <taxon>Spiralia</taxon>
        <taxon>Lophotrochozoa</taxon>
        <taxon>Mollusca</taxon>
        <taxon>Bivalvia</taxon>
        <taxon>Autobranchia</taxon>
        <taxon>Heteroconchia</taxon>
        <taxon>Euheterodonta</taxon>
        <taxon>Imparidentia</taxon>
        <taxon>Neoheterodontei</taxon>
        <taxon>Myida</taxon>
        <taxon>Myoidea</taxon>
        <taxon>Myidae</taxon>
        <taxon>Mya</taxon>
    </lineage>
</organism>
<evidence type="ECO:0000313" key="4">
    <source>
        <dbReference type="EMBL" id="WAR28423.1"/>
    </source>
</evidence>
<feature type="transmembrane region" description="Helical" evidence="2">
    <location>
        <begin position="414"/>
        <end position="436"/>
    </location>
</feature>
<feature type="transmembrane region" description="Helical" evidence="2">
    <location>
        <begin position="74"/>
        <end position="94"/>
    </location>
</feature>